<protein>
    <submittedName>
        <fullName evidence="8">Response regulator</fullName>
    </submittedName>
</protein>
<keyword evidence="2" id="KW-0902">Two-component regulatory system</keyword>
<dbReference type="PROSITE" id="PS50110">
    <property type="entry name" value="RESPONSE_REGULATORY"/>
    <property type="match status" value="1"/>
</dbReference>
<feature type="domain" description="Response regulatory" evidence="7">
    <location>
        <begin position="3"/>
        <end position="119"/>
    </location>
</feature>
<dbReference type="EMBL" id="CP113797">
    <property type="protein sequence ID" value="WAL58114.1"/>
    <property type="molecule type" value="Genomic_DNA"/>
</dbReference>
<evidence type="ECO:0000313" key="8">
    <source>
        <dbReference type="EMBL" id="WAL58114.1"/>
    </source>
</evidence>
<keyword evidence="5" id="KW-0804">Transcription</keyword>
<feature type="modified residue" description="4-aspartylphosphate" evidence="6">
    <location>
        <position position="52"/>
    </location>
</feature>
<sequence length="121" mass="13401">MSTVLVVEDSISQREMITDLLRGSGLEVTVASDGVEALEKVQGQRPDLVVLDIVMPRMNGYEVCRRLKANPNTQDVPVVMCSSKGEEFDRYWGMKQGADAYIAKPFQPTELVGTVKQLLRG</sequence>
<dbReference type="InterPro" id="IPR011006">
    <property type="entry name" value="CheY-like_superfamily"/>
</dbReference>
<dbReference type="PANTHER" id="PTHR44591">
    <property type="entry name" value="STRESS RESPONSE REGULATOR PROTEIN 1"/>
    <property type="match status" value="1"/>
</dbReference>
<dbReference type="SMART" id="SM00448">
    <property type="entry name" value="REC"/>
    <property type="match status" value="1"/>
</dbReference>
<keyword evidence="3" id="KW-0805">Transcription regulation</keyword>
<keyword evidence="1 6" id="KW-0597">Phosphoprotein</keyword>
<dbReference type="FunFam" id="3.40.50.2300:FF:000001">
    <property type="entry name" value="DNA-binding response regulator PhoB"/>
    <property type="match status" value="1"/>
</dbReference>
<dbReference type="GO" id="GO:0003677">
    <property type="term" value="F:DNA binding"/>
    <property type="evidence" value="ECO:0007669"/>
    <property type="project" value="UniProtKB-KW"/>
</dbReference>
<evidence type="ECO:0000256" key="3">
    <source>
        <dbReference type="ARBA" id="ARBA00023015"/>
    </source>
</evidence>
<keyword evidence="9" id="KW-1185">Reference proteome</keyword>
<dbReference type="Pfam" id="PF00072">
    <property type="entry name" value="Response_reg"/>
    <property type="match status" value="1"/>
</dbReference>
<dbReference type="PANTHER" id="PTHR44591:SF14">
    <property type="entry name" value="PROTEIN PILG"/>
    <property type="match status" value="1"/>
</dbReference>
<dbReference type="SUPFAM" id="SSF52172">
    <property type="entry name" value="CheY-like"/>
    <property type="match status" value="1"/>
</dbReference>
<evidence type="ECO:0000313" key="9">
    <source>
        <dbReference type="Proteomes" id="UP001163152"/>
    </source>
</evidence>
<gene>
    <name evidence="8" type="ORF">OXH18_13005</name>
</gene>
<dbReference type="Proteomes" id="UP001163152">
    <property type="component" value="Chromosome"/>
</dbReference>
<dbReference type="AlphaFoldDB" id="A0A9E9C5F5"/>
<keyword evidence="4" id="KW-0238">DNA-binding</keyword>
<evidence type="ECO:0000256" key="6">
    <source>
        <dbReference type="PROSITE-ProRule" id="PRU00169"/>
    </source>
</evidence>
<evidence type="ECO:0000256" key="1">
    <source>
        <dbReference type="ARBA" id="ARBA00022553"/>
    </source>
</evidence>
<evidence type="ECO:0000256" key="5">
    <source>
        <dbReference type="ARBA" id="ARBA00023163"/>
    </source>
</evidence>
<dbReference type="InterPro" id="IPR001789">
    <property type="entry name" value="Sig_transdc_resp-reg_receiver"/>
</dbReference>
<name>A0A9E9C5F5_9CYAN</name>
<reference evidence="8" key="1">
    <citation type="submission" date="2022-12" db="EMBL/GenBank/DDBJ databases">
        <title>Polyphasic identification of a Novel Hot-Spring Cyanobacterium Ocullathermofonsia sinensis gen nov. sp. nov. and Genomic Insights on its Adaptations to the Thermal Habitat.</title>
        <authorList>
            <person name="Daroch M."/>
            <person name="Tang J."/>
            <person name="Jiang Y."/>
        </authorList>
    </citation>
    <scope>NUCLEOTIDE SEQUENCE</scope>
    <source>
        <strain evidence="8">PKUAC-SCTA174</strain>
    </source>
</reference>
<dbReference type="KEGG" id="tsin:OXH18_13005"/>
<evidence type="ECO:0000256" key="4">
    <source>
        <dbReference type="ARBA" id="ARBA00023125"/>
    </source>
</evidence>
<dbReference type="Gene3D" id="3.40.50.2300">
    <property type="match status" value="1"/>
</dbReference>
<proteinExistence type="predicted"/>
<dbReference type="RefSeq" id="WP_268607510.1">
    <property type="nucleotide sequence ID" value="NZ_CP113797.1"/>
</dbReference>
<organism evidence="8 9">
    <name type="scientific">Thermocoleostomius sinensis A174</name>
    <dbReference type="NCBI Taxonomy" id="2016057"/>
    <lineage>
        <taxon>Bacteria</taxon>
        <taxon>Bacillati</taxon>
        <taxon>Cyanobacteriota</taxon>
        <taxon>Cyanophyceae</taxon>
        <taxon>Oculatellales</taxon>
        <taxon>Oculatellaceae</taxon>
        <taxon>Thermocoleostomius</taxon>
    </lineage>
</organism>
<evidence type="ECO:0000256" key="2">
    <source>
        <dbReference type="ARBA" id="ARBA00023012"/>
    </source>
</evidence>
<accession>A0A9E9C5F5</accession>
<dbReference type="GO" id="GO:0000160">
    <property type="term" value="P:phosphorelay signal transduction system"/>
    <property type="evidence" value="ECO:0007669"/>
    <property type="project" value="UniProtKB-KW"/>
</dbReference>
<evidence type="ECO:0000259" key="7">
    <source>
        <dbReference type="PROSITE" id="PS50110"/>
    </source>
</evidence>
<dbReference type="InterPro" id="IPR050595">
    <property type="entry name" value="Bact_response_regulator"/>
</dbReference>